<feature type="region of interest" description="Disordered" evidence="1">
    <location>
        <begin position="30"/>
        <end position="76"/>
    </location>
</feature>
<dbReference type="PANTHER" id="PTHR24637:SF421">
    <property type="entry name" value="CUTICLE COLLAGEN DPY-2"/>
    <property type="match status" value="1"/>
</dbReference>
<sequence>MYPIRKISNIQNCLAATGYKPITVPIVGPTGATGATGSEGPPGTGAQGNTGVTGPTGNTGPPGAMGQPGVTGTTGPPGRVPIATFYNGTITCVVSPTWQKIATIPTNSFTTTGTYIINWSVSSNTTSILEYALIVTGDNTGSTTPNNLIAYTLNPNQISPSWTLLGQILPNRVCGIDLIYNPLQNIWLQTNNSNPQTTTIIYSNNINVWNITNSGSIFDVTGGRIAFYNVENYAGNYTIYVATGGNNYKLAYSYDGITWVPIIQSNSLFENINSGGNGAGVCYGNGIFIAGGIALFGYQCFAYASVSDINSWTLFPQGSYPSSISYWTTAAAVHYVTELNIWLISGHSGGAQDSTPILYSSDNGTTWLATTNNFTNLLYVFKFCSGYDASGNLLIVGSGWDNSSVTYEPMIYSSDGINWYKGNVIPDTPFSMTSIDVVYSTNLQKWFATTNYQIITSTDGQTWVPIANTITTLFPGVYTSMAIAEYSIPVNFELGVTINNASTSSEMYPDIYGVNGTNTFGANAFVGDLNVSLSVDDRISITNYSSGNMNINLWIRSSQTFTLTNYSFNCLLSAQQI</sequence>
<dbReference type="SUPFAM" id="SSF50939">
    <property type="entry name" value="Sialidases"/>
    <property type="match status" value="1"/>
</dbReference>
<dbReference type="Pfam" id="PF01391">
    <property type="entry name" value="Collagen"/>
    <property type="match status" value="1"/>
</dbReference>
<proteinExistence type="predicted"/>
<dbReference type="InterPro" id="IPR036278">
    <property type="entry name" value="Sialidase_sf"/>
</dbReference>
<name>A0A6C0E2I5_9ZZZZ</name>
<organism evidence="2">
    <name type="scientific">viral metagenome</name>
    <dbReference type="NCBI Taxonomy" id="1070528"/>
    <lineage>
        <taxon>unclassified sequences</taxon>
        <taxon>metagenomes</taxon>
        <taxon>organismal metagenomes</taxon>
    </lineage>
</organism>
<accession>A0A6C0E2I5</accession>
<evidence type="ECO:0000256" key="1">
    <source>
        <dbReference type="SAM" id="MobiDB-lite"/>
    </source>
</evidence>
<protein>
    <submittedName>
        <fullName evidence="2">Uncharacterized protein</fullName>
    </submittedName>
</protein>
<feature type="compositionally biased region" description="Low complexity" evidence="1">
    <location>
        <begin position="49"/>
        <end position="76"/>
    </location>
</feature>
<reference evidence="2" key="1">
    <citation type="journal article" date="2020" name="Nature">
        <title>Giant virus diversity and host interactions through global metagenomics.</title>
        <authorList>
            <person name="Schulz F."/>
            <person name="Roux S."/>
            <person name="Paez-Espino D."/>
            <person name="Jungbluth S."/>
            <person name="Walsh D.A."/>
            <person name="Denef V.J."/>
            <person name="McMahon K.D."/>
            <person name="Konstantinidis K.T."/>
            <person name="Eloe-Fadrosh E.A."/>
            <person name="Kyrpides N.C."/>
            <person name="Woyke T."/>
        </authorList>
    </citation>
    <scope>NUCLEOTIDE SEQUENCE</scope>
    <source>
        <strain evidence="2">GVMAG-M-3300023179-114</strain>
    </source>
</reference>
<dbReference type="EMBL" id="MN739721">
    <property type="protein sequence ID" value="QHT22810.1"/>
    <property type="molecule type" value="Genomic_DNA"/>
</dbReference>
<dbReference type="AlphaFoldDB" id="A0A6C0E2I5"/>
<evidence type="ECO:0000313" key="2">
    <source>
        <dbReference type="EMBL" id="QHT22810.1"/>
    </source>
</evidence>
<dbReference type="InterPro" id="IPR008160">
    <property type="entry name" value="Collagen"/>
</dbReference>
<dbReference type="PANTHER" id="PTHR24637">
    <property type="entry name" value="COLLAGEN"/>
    <property type="match status" value="1"/>
</dbReference>